<dbReference type="PROSITE" id="PS51192">
    <property type="entry name" value="HELICASE_ATP_BIND_1"/>
    <property type="match status" value="1"/>
</dbReference>
<dbReference type="InterPro" id="IPR036388">
    <property type="entry name" value="WH-like_DNA-bd_sf"/>
</dbReference>
<gene>
    <name evidence="12" type="ORF">O6P43_026658</name>
</gene>
<dbReference type="Gene3D" id="1.10.150.20">
    <property type="entry name" value="5' to 3' exonuclease, C-terminal subdomain"/>
    <property type="match status" value="1"/>
</dbReference>
<reference evidence="12" key="1">
    <citation type="journal article" date="2023" name="Science">
        <title>Elucidation of the pathway for biosynthesis of saponin adjuvants from the soapbark tree.</title>
        <authorList>
            <person name="Reed J."/>
            <person name="Orme A."/>
            <person name="El-Demerdash A."/>
            <person name="Owen C."/>
            <person name="Martin L.B.B."/>
            <person name="Misra R.C."/>
            <person name="Kikuchi S."/>
            <person name="Rejzek M."/>
            <person name="Martin A.C."/>
            <person name="Harkess A."/>
            <person name="Leebens-Mack J."/>
            <person name="Louveau T."/>
            <person name="Stephenson M.J."/>
            <person name="Osbourn A."/>
        </authorList>
    </citation>
    <scope>NUCLEOTIDE SEQUENCE</scope>
    <source>
        <strain evidence="12">S10</strain>
    </source>
</reference>
<keyword evidence="6 12" id="KW-0347">Helicase</keyword>
<dbReference type="InterPro" id="IPR027417">
    <property type="entry name" value="P-loop_NTPase"/>
</dbReference>
<dbReference type="SMART" id="SM00487">
    <property type="entry name" value="DEXDc"/>
    <property type="match status" value="1"/>
</dbReference>
<dbReference type="InterPro" id="IPR001650">
    <property type="entry name" value="Helicase_C-like"/>
</dbReference>
<dbReference type="Gene3D" id="1.10.3380.10">
    <property type="entry name" value="Sec63 N-terminal domain-like domain"/>
    <property type="match status" value="1"/>
</dbReference>
<evidence type="ECO:0000256" key="7">
    <source>
        <dbReference type="ARBA" id="ARBA00022840"/>
    </source>
</evidence>
<evidence type="ECO:0000256" key="4">
    <source>
        <dbReference type="ARBA" id="ARBA00022741"/>
    </source>
</evidence>
<dbReference type="Pfam" id="PF23445">
    <property type="entry name" value="WHD_SNRNP200"/>
    <property type="match status" value="1"/>
</dbReference>
<keyword evidence="3" id="KW-0677">Repeat</keyword>
<keyword evidence="2" id="KW-0747">Spliceosome</keyword>
<dbReference type="Pfam" id="PF00270">
    <property type="entry name" value="DEAD"/>
    <property type="match status" value="1"/>
</dbReference>
<dbReference type="GO" id="GO:0005681">
    <property type="term" value="C:spliceosomal complex"/>
    <property type="evidence" value="ECO:0007669"/>
    <property type="project" value="UniProtKB-KW"/>
</dbReference>
<dbReference type="PANTHER" id="PTHR47961:SF4">
    <property type="entry name" value="ACTIVATING SIGNAL COINTEGRATOR 1 COMPLEX SUBUNIT 3"/>
    <property type="match status" value="1"/>
</dbReference>
<evidence type="ECO:0000256" key="8">
    <source>
        <dbReference type="ARBA" id="ARBA00023187"/>
    </source>
</evidence>
<keyword evidence="8" id="KW-0508">mRNA splicing</keyword>
<name>A0AAD7L320_QUISA</name>
<dbReference type="SUPFAM" id="SSF52540">
    <property type="entry name" value="P-loop containing nucleoside triphosphate hydrolases"/>
    <property type="match status" value="2"/>
</dbReference>
<dbReference type="FunFam" id="2.60.40.150:FF:000004">
    <property type="entry name" value="RNA helicase, activating signal cointegrator 1"/>
    <property type="match status" value="1"/>
</dbReference>
<dbReference type="SMART" id="SM00490">
    <property type="entry name" value="HELICc"/>
    <property type="match status" value="1"/>
</dbReference>
<dbReference type="InterPro" id="IPR011545">
    <property type="entry name" value="DEAD/DEAH_box_helicase_dom"/>
</dbReference>
<keyword evidence="5" id="KW-0378">Hydrolase</keyword>
<dbReference type="FunFam" id="3.40.50.300:FF:003287">
    <property type="entry name" value="U5 small nuclear ribonucleoprotein 200 kDa helicase"/>
    <property type="match status" value="1"/>
</dbReference>
<dbReference type="InterPro" id="IPR057842">
    <property type="entry name" value="WH_MER3"/>
</dbReference>
<feature type="domain" description="Helicase ATP-binding" evidence="10">
    <location>
        <begin position="468"/>
        <end position="622"/>
    </location>
</feature>
<evidence type="ECO:0000256" key="6">
    <source>
        <dbReference type="ARBA" id="ARBA00022806"/>
    </source>
</evidence>
<dbReference type="SMART" id="SM00973">
    <property type="entry name" value="Sec63"/>
    <property type="match status" value="1"/>
</dbReference>
<evidence type="ECO:0000313" key="13">
    <source>
        <dbReference type="Proteomes" id="UP001163823"/>
    </source>
</evidence>
<dbReference type="Proteomes" id="UP001163823">
    <property type="component" value="Chromosome 11"/>
</dbReference>
<dbReference type="FunFam" id="1.10.10.10:FF:000024">
    <property type="entry name" value="U5 small nuclear ribonucleoprotein helicase"/>
    <property type="match status" value="1"/>
</dbReference>
<dbReference type="PANTHER" id="PTHR47961">
    <property type="entry name" value="DNA POLYMERASE THETA, PUTATIVE (AFU_ORTHOLOGUE AFUA_1G05260)-RELATED"/>
    <property type="match status" value="1"/>
</dbReference>
<dbReference type="PROSITE" id="PS51194">
    <property type="entry name" value="HELICASE_CTER"/>
    <property type="match status" value="1"/>
</dbReference>
<dbReference type="Pfam" id="PF21188">
    <property type="entry name" value="BRR2_plug"/>
    <property type="match status" value="1"/>
</dbReference>
<dbReference type="Pfam" id="PF18149">
    <property type="entry name" value="Helicase_PWI"/>
    <property type="match status" value="1"/>
</dbReference>
<dbReference type="Pfam" id="PF02889">
    <property type="entry name" value="Sec63"/>
    <property type="match status" value="1"/>
</dbReference>
<dbReference type="InterPro" id="IPR035892">
    <property type="entry name" value="C2_domain_sf"/>
</dbReference>
<dbReference type="SUPFAM" id="SSF158702">
    <property type="entry name" value="Sec63 N-terminal domain-like"/>
    <property type="match status" value="1"/>
</dbReference>
<dbReference type="InterPro" id="IPR014756">
    <property type="entry name" value="Ig_E-set"/>
</dbReference>
<organism evidence="12 13">
    <name type="scientific">Quillaja saponaria</name>
    <name type="common">Soap bark tree</name>
    <dbReference type="NCBI Taxonomy" id="32244"/>
    <lineage>
        <taxon>Eukaryota</taxon>
        <taxon>Viridiplantae</taxon>
        <taxon>Streptophyta</taxon>
        <taxon>Embryophyta</taxon>
        <taxon>Tracheophyta</taxon>
        <taxon>Spermatophyta</taxon>
        <taxon>Magnoliopsida</taxon>
        <taxon>eudicotyledons</taxon>
        <taxon>Gunneridae</taxon>
        <taxon>Pentapetalae</taxon>
        <taxon>rosids</taxon>
        <taxon>fabids</taxon>
        <taxon>Fabales</taxon>
        <taxon>Quillajaceae</taxon>
        <taxon>Quillaja</taxon>
    </lineage>
</organism>
<comment type="caution">
    <text evidence="12">The sequence shown here is derived from an EMBL/GenBank/DDBJ whole genome shotgun (WGS) entry which is preliminary data.</text>
</comment>
<dbReference type="GO" id="GO:0008380">
    <property type="term" value="P:RNA splicing"/>
    <property type="evidence" value="ECO:0007669"/>
    <property type="project" value="UniProtKB-KW"/>
</dbReference>
<evidence type="ECO:0000259" key="11">
    <source>
        <dbReference type="PROSITE" id="PS51194"/>
    </source>
</evidence>
<dbReference type="FunFam" id="1.10.150.20:FF:000004">
    <property type="entry name" value="U5 small nuclear ribonucleoprotein helicase"/>
    <property type="match status" value="1"/>
</dbReference>
<dbReference type="InterPro" id="IPR014001">
    <property type="entry name" value="Helicase_ATP-bd"/>
</dbReference>
<feature type="region of interest" description="Disordered" evidence="9">
    <location>
        <begin position="1"/>
        <end position="70"/>
    </location>
</feature>
<dbReference type="EMBL" id="JARAOO010000011">
    <property type="protein sequence ID" value="KAJ7950467.1"/>
    <property type="molecule type" value="Genomic_DNA"/>
</dbReference>
<keyword evidence="1" id="KW-0507">mRNA processing</keyword>
<dbReference type="SUPFAM" id="SSF81296">
    <property type="entry name" value="E set domains"/>
    <property type="match status" value="1"/>
</dbReference>
<evidence type="ECO:0000259" key="10">
    <source>
        <dbReference type="PROSITE" id="PS51192"/>
    </source>
</evidence>
<dbReference type="InterPro" id="IPR048863">
    <property type="entry name" value="BRR2_plug"/>
</dbReference>
<dbReference type="GO" id="GO:0005524">
    <property type="term" value="F:ATP binding"/>
    <property type="evidence" value="ECO:0007669"/>
    <property type="project" value="UniProtKB-KW"/>
</dbReference>
<keyword evidence="13" id="KW-1185">Reference proteome</keyword>
<evidence type="ECO:0000256" key="9">
    <source>
        <dbReference type="SAM" id="MobiDB-lite"/>
    </source>
</evidence>
<dbReference type="InterPro" id="IPR004179">
    <property type="entry name" value="Sec63-dom"/>
</dbReference>
<evidence type="ECO:0000256" key="5">
    <source>
        <dbReference type="ARBA" id="ARBA00022801"/>
    </source>
</evidence>
<evidence type="ECO:0000313" key="12">
    <source>
        <dbReference type="EMBL" id="KAJ7950467.1"/>
    </source>
</evidence>
<dbReference type="Gene3D" id="2.60.40.150">
    <property type="entry name" value="C2 domain"/>
    <property type="match status" value="1"/>
</dbReference>
<dbReference type="InterPro" id="IPR050474">
    <property type="entry name" value="Hel308_SKI2-like"/>
</dbReference>
<dbReference type="GO" id="GO:0004386">
    <property type="term" value="F:helicase activity"/>
    <property type="evidence" value="ECO:0007669"/>
    <property type="project" value="UniProtKB-KW"/>
</dbReference>
<dbReference type="GO" id="GO:0006397">
    <property type="term" value="P:mRNA processing"/>
    <property type="evidence" value="ECO:0007669"/>
    <property type="project" value="UniProtKB-KW"/>
</dbReference>
<protein>
    <submittedName>
        <fullName evidence="12">DExH-box ATP-dependent RNA helicase</fullName>
    </submittedName>
</protein>
<feature type="domain" description="Helicase C-terminal" evidence="11">
    <location>
        <begin position="648"/>
        <end position="816"/>
    </location>
</feature>
<dbReference type="Gene3D" id="3.40.50.300">
    <property type="entry name" value="P-loop containing nucleotide triphosphate hydrolases"/>
    <property type="match status" value="4"/>
</dbReference>
<proteinExistence type="predicted"/>
<dbReference type="Pfam" id="PF00271">
    <property type="entry name" value="Helicase_C"/>
    <property type="match status" value="1"/>
</dbReference>
<evidence type="ECO:0000256" key="3">
    <source>
        <dbReference type="ARBA" id="ARBA00022737"/>
    </source>
</evidence>
<dbReference type="FunFam" id="1.10.3380.10:FF:000001">
    <property type="entry name" value="U5 small nuclear ribonucleoprotein helicase"/>
    <property type="match status" value="1"/>
</dbReference>
<dbReference type="CDD" id="cd18795">
    <property type="entry name" value="SF2_C_Ski2"/>
    <property type="match status" value="1"/>
</dbReference>
<feature type="compositionally biased region" description="Polar residues" evidence="9">
    <location>
        <begin position="9"/>
        <end position="21"/>
    </location>
</feature>
<dbReference type="GO" id="GO:0016787">
    <property type="term" value="F:hydrolase activity"/>
    <property type="evidence" value="ECO:0007669"/>
    <property type="project" value="UniProtKB-KW"/>
</dbReference>
<dbReference type="GO" id="GO:0003676">
    <property type="term" value="F:nucleic acid binding"/>
    <property type="evidence" value="ECO:0007669"/>
    <property type="project" value="InterPro"/>
</dbReference>
<dbReference type="AlphaFoldDB" id="A0AAD7L320"/>
<accession>A0AAD7L320</accession>
<keyword evidence="7" id="KW-0067">ATP-binding</keyword>
<dbReference type="InterPro" id="IPR041094">
    <property type="entry name" value="Brr2_helicase_PWI"/>
</dbReference>
<dbReference type="KEGG" id="qsa:O6P43_026658"/>
<evidence type="ECO:0000256" key="1">
    <source>
        <dbReference type="ARBA" id="ARBA00022664"/>
    </source>
</evidence>
<evidence type="ECO:0000256" key="2">
    <source>
        <dbReference type="ARBA" id="ARBA00022728"/>
    </source>
</evidence>
<dbReference type="Gene3D" id="1.10.10.10">
    <property type="entry name" value="Winged helix-like DNA-binding domain superfamily/Winged helix DNA-binding domain"/>
    <property type="match status" value="1"/>
</dbReference>
<sequence>MANLDGSLVLTTESRSGNTPEPTGESESLWVEKAKKKKKKVWDPLAERPPRRKSKRHRFQEESLLTSTEEGVYQSKTKETRVAYEALLSVIQEQLGGRQLSIVSDAANKILVVLKNETIMNPDKKKEIEKMLNPIPNHVLNQLVSIGRLITDFQDGGDASGSAVANGDDALDDDMCVALEFDIENKEEDSDLDVVQEDDEIVEPNGSNAMLMGCGIDNNDMWEANEGGFNVQDIDACWIQRKISLAYEQQIHPEQCQKLAEEVLKILAEGDDREVENKLLLHLHSEKFPLIKYLLQNRLKIVWCIRLGKAENQDEMKKIAEEIVGFGPYLAAILEQLHATRATAMERQKILEKCIREEARPLKDKGRRELTDRGVENCWLKGQHQSLDLENLAFEQGRYFLEKKKCGLPEGSFRRYSKGYEEIHVPKLNPKPLDPTKKLIKVSSMPDWAQPTFKGMTQLNRVQSKVYKTALFKADNVLLCAPTRAGKLMWHYSPCFSRLRCTRILIVDSTIEYDVKVRGLSEDQTLTHEQIDETQIIVTTPEKWDIITRESGTNTQLVKLFIIDKIHLLHDNRGPVLESVVARTVRQIETTKEHIRLVGLSATLPIYKDVALFLRVDLKKGLFHFDNSYRPVPLAQQYIGIRVRKPLQRFQLMNDVCYEKVMEVAGNHQILIFVHSRKETAKTAYAIRDIALANDLLSFGFAIHHEGMTRRDSQLVEDLVADGHVQVLVSTGTLAWGTNLPAHTVIFKGTQVYNQEKGSVCAQVMQILGRAGRPQYDSYGEGIIITGHSEMQYYLSLMNQQLPTESQFVSKLADQRNAETVLGTVQNAREACNWIGYTHLYVRMLRNPTLYGLAPDIYSAATILDRNNLVKNDRKSGYFQVTDLGRIASYHYITHGTISTYNEHLKPTMGDEELCWLFSLSEEFKYVTVRPDEKTELAKLLDRVPIPIKESLEEPSAKINVLLQAYILELEGLSLTFDMVFITQNAGRLMHAIFEIVIKRGWAQLAEEALNLCKMVNERMWGVQIPLRQFNGIANDILMKLEMNYLAWESYHDLSSQEIGELIHAPNMGRILHKFIPKLNLAAYVQPITRIVLRVELTITPDFKWEDRIHGYVEPFWVIVEDNDRECILHHEYFMLKKQHINEDHTLSFTVPIYEPLPSHYFISVVSDRWLDSQTILPASFRHLILPEKYPPPTELLDLRPLPVAALRNPSYEALLSRF</sequence>
<keyword evidence="4" id="KW-0547">Nucleotide-binding</keyword>